<keyword evidence="8" id="KW-1185">Reference proteome</keyword>
<evidence type="ECO:0000313" key="8">
    <source>
        <dbReference type="Proteomes" id="UP000717585"/>
    </source>
</evidence>
<dbReference type="Pfam" id="PF17681">
    <property type="entry name" value="GCP_N_terminal"/>
    <property type="match status" value="1"/>
</dbReference>
<evidence type="ECO:0000256" key="5">
    <source>
        <dbReference type="SAM" id="MobiDB-lite"/>
    </source>
</evidence>
<feature type="domain" description="Gamma tubulin complex component protein N-terminal" evidence="6">
    <location>
        <begin position="15"/>
        <end position="311"/>
    </location>
</feature>
<proteinExistence type="predicted"/>
<evidence type="ECO:0000313" key="7">
    <source>
        <dbReference type="EMBL" id="KAG9395546.1"/>
    </source>
</evidence>
<name>A0A8J6E3F5_9EUKA</name>
<dbReference type="GO" id="GO:0000922">
    <property type="term" value="C:spindle pole"/>
    <property type="evidence" value="ECO:0007669"/>
    <property type="project" value="InterPro"/>
</dbReference>
<reference evidence="7" key="1">
    <citation type="submission" date="2021-05" db="EMBL/GenBank/DDBJ databases">
        <title>A free-living protist that lacks canonical eukaryotic 1 DNA replication and segregation systems.</title>
        <authorList>
            <person name="Salas-Leiva D.E."/>
            <person name="Tromer E.C."/>
            <person name="Curtis B.A."/>
            <person name="Jerlstrom-Hultqvist J."/>
            <person name="Kolisko M."/>
            <person name="Yi Z."/>
            <person name="Salas-Leiva J.S."/>
            <person name="Gallot-Lavallee L."/>
            <person name="Kops G.J.P.L."/>
            <person name="Archibald J.M."/>
            <person name="Simpson A.G.B."/>
            <person name="Roger A.J."/>
        </authorList>
    </citation>
    <scope>NUCLEOTIDE SEQUENCE</scope>
    <source>
        <strain evidence="7">BICM</strain>
    </source>
</reference>
<dbReference type="InterPro" id="IPR007259">
    <property type="entry name" value="GCP"/>
</dbReference>
<dbReference type="PANTHER" id="PTHR19302:SF33">
    <property type="entry name" value="GAMMA-TUBULIN COMPLEX COMPONENT 5"/>
    <property type="match status" value="1"/>
</dbReference>
<dbReference type="GO" id="GO:0000278">
    <property type="term" value="P:mitotic cell cycle"/>
    <property type="evidence" value="ECO:0007669"/>
    <property type="project" value="TreeGrafter"/>
</dbReference>
<dbReference type="GO" id="GO:0005874">
    <property type="term" value="C:microtubule"/>
    <property type="evidence" value="ECO:0007669"/>
    <property type="project" value="UniProtKB-KW"/>
</dbReference>
<dbReference type="GO" id="GO:0031122">
    <property type="term" value="P:cytoplasmic microtubule organization"/>
    <property type="evidence" value="ECO:0007669"/>
    <property type="project" value="TreeGrafter"/>
</dbReference>
<evidence type="ECO:0000256" key="3">
    <source>
        <dbReference type="ARBA" id="ARBA00022701"/>
    </source>
</evidence>
<gene>
    <name evidence="7" type="ORF">J8273_3122</name>
</gene>
<evidence type="ECO:0000259" key="6">
    <source>
        <dbReference type="Pfam" id="PF17681"/>
    </source>
</evidence>
<dbReference type="Proteomes" id="UP000717585">
    <property type="component" value="Unassembled WGS sequence"/>
</dbReference>
<dbReference type="GO" id="GO:0051321">
    <property type="term" value="P:meiotic cell cycle"/>
    <property type="evidence" value="ECO:0007669"/>
    <property type="project" value="TreeGrafter"/>
</dbReference>
<dbReference type="InterPro" id="IPR041470">
    <property type="entry name" value="GCP_N"/>
</dbReference>
<dbReference type="OrthoDB" id="5860513at2759"/>
<dbReference type="GO" id="GO:0000930">
    <property type="term" value="C:gamma-tubulin complex"/>
    <property type="evidence" value="ECO:0007669"/>
    <property type="project" value="TreeGrafter"/>
</dbReference>
<evidence type="ECO:0000256" key="4">
    <source>
        <dbReference type="ARBA" id="ARBA00023212"/>
    </source>
</evidence>
<feature type="compositionally biased region" description="Basic and acidic residues" evidence="5">
    <location>
        <begin position="560"/>
        <end position="592"/>
    </location>
</feature>
<comment type="subcellular location">
    <subcellularLocation>
        <location evidence="1">Cytoplasm</location>
        <location evidence="1">Cytoskeleton</location>
    </subcellularLocation>
</comment>
<feature type="region of interest" description="Disordered" evidence="5">
    <location>
        <begin position="560"/>
        <end position="601"/>
    </location>
</feature>
<dbReference type="PANTHER" id="PTHR19302">
    <property type="entry name" value="GAMMA TUBULIN COMPLEX PROTEIN"/>
    <property type="match status" value="1"/>
</dbReference>
<accession>A0A8J6E3F5</accession>
<dbReference type="GO" id="GO:0051011">
    <property type="term" value="F:microtubule minus-end binding"/>
    <property type="evidence" value="ECO:0007669"/>
    <property type="project" value="TreeGrafter"/>
</dbReference>
<dbReference type="GO" id="GO:0051225">
    <property type="term" value="P:spindle assembly"/>
    <property type="evidence" value="ECO:0007669"/>
    <property type="project" value="TreeGrafter"/>
</dbReference>
<keyword evidence="2" id="KW-0963">Cytoplasm</keyword>
<dbReference type="GO" id="GO:0043015">
    <property type="term" value="F:gamma-tubulin binding"/>
    <property type="evidence" value="ECO:0007669"/>
    <property type="project" value="InterPro"/>
</dbReference>
<keyword evidence="4" id="KW-0206">Cytoskeleton</keyword>
<dbReference type="AlphaFoldDB" id="A0A8J6E3F5"/>
<evidence type="ECO:0000256" key="1">
    <source>
        <dbReference type="ARBA" id="ARBA00004245"/>
    </source>
</evidence>
<keyword evidence="3" id="KW-0493">Microtubule</keyword>
<sequence>MDFSSIFEAALGIRDIRIEASNTTTITQAVVSCAMSIGEDYSFIAEKTQEILTSLDEPYSGYIYAIANEMVDVLTEYENYIGDCSIDSCSSEKHSLMAILRHIEGSAWPEILHMARKLLSDVTSPASDDTNVLTTLYRMSLMNRPEHDAPMPRMVHRLFVAAYRVFARSLAVWLTRGELLDPTADFMVVAKDEEPEETVAAGAPKNAIKRAVAAVRSSKWFSGWGEVGSLVPAFVDKPTAQRIMTIGKTAHLIRMTGSEISMDLNGEAVTATSLETALVTVARAGVVKAEFSHVISLLHQQVDPLLWQSLVTAGFFATFDRVAGSFLALGDTDPTVPESLSGFFSESIQGMYLTASARLLEVSNYSAALNAAASSLKELGRPHRDRAGSGCRGAPVADSFALDQIRRINAMLADVRAGMATLSCYFHFTTEHMVSTARGRLEACRNFEDAIKSHTVFLTNLQERLFVGSPIGVNLVEPMLRCVGQFILEVKAVASDITMAADVVGDSDVALDKLLRHYQSYSQHYGTLALSMATLRNEHQTTNQQLKQLHALMTFDAASNDRRKQRDVHRMVWDRSMPEQRRPENHTPDRSRILMRRTGSR</sequence>
<comment type="caution">
    <text evidence="7">The sequence shown here is derived from an EMBL/GenBank/DDBJ whole genome shotgun (WGS) entry which is preliminary data.</text>
</comment>
<dbReference type="Gene3D" id="1.20.120.1900">
    <property type="entry name" value="Gamma-tubulin complex, C-terminal domain"/>
    <property type="match status" value="1"/>
</dbReference>
<dbReference type="GO" id="GO:0007020">
    <property type="term" value="P:microtubule nucleation"/>
    <property type="evidence" value="ECO:0007669"/>
    <property type="project" value="InterPro"/>
</dbReference>
<dbReference type="EMBL" id="JAHDYR010000011">
    <property type="protein sequence ID" value="KAG9395546.1"/>
    <property type="molecule type" value="Genomic_DNA"/>
</dbReference>
<protein>
    <submittedName>
        <fullName evidence="7">Gamma-tubulin complex component protein</fullName>
    </submittedName>
</protein>
<dbReference type="InterPro" id="IPR042241">
    <property type="entry name" value="GCP_C_sf"/>
</dbReference>
<organism evidence="7 8">
    <name type="scientific">Carpediemonas membranifera</name>
    <dbReference type="NCBI Taxonomy" id="201153"/>
    <lineage>
        <taxon>Eukaryota</taxon>
        <taxon>Metamonada</taxon>
        <taxon>Carpediemonas-like organisms</taxon>
        <taxon>Carpediemonas</taxon>
    </lineage>
</organism>
<evidence type="ECO:0000256" key="2">
    <source>
        <dbReference type="ARBA" id="ARBA00022490"/>
    </source>
</evidence>